<evidence type="ECO:0000313" key="5">
    <source>
        <dbReference type="Proteomes" id="UP000008820"/>
    </source>
</evidence>
<dbReference type="OrthoDB" id="7760340at2759"/>
<protein>
    <submittedName>
        <fullName evidence="4">Uncharacterized protein</fullName>
    </submittedName>
</protein>
<organism evidence="4 5">
    <name type="scientific">Aedes aegypti</name>
    <name type="common">Yellowfever mosquito</name>
    <name type="synonym">Culex aegypti</name>
    <dbReference type="NCBI Taxonomy" id="7159"/>
    <lineage>
        <taxon>Eukaryota</taxon>
        <taxon>Metazoa</taxon>
        <taxon>Ecdysozoa</taxon>
        <taxon>Arthropoda</taxon>
        <taxon>Hexapoda</taxon>
        <taxon>Insecta</taxon>
        <taxon>Pterygota</taxon>
        <taxon>Neoptera</taxon>
        <taxon>Endopterygota</taxon>
        <taxon>Diptera</taxon>
        <taxon>Nematocera</taxon>
        <taxon>Culicoidea</taxon>
        <taxon>Culicidae</taxon>
        <taxon>Culicinae</taxon>
        <taxon>Aedini</taxon>
        <taxon>Aedes</taxon>
        <taxon>Stegomyia</taxon>
    </lineage>
</organism>
<reference evidence="4" key="2">
    <citation type="submission" date="2020-05" db="UniProtKB">
        <authorList>
            <consortium name="EnsemblMetazoa"/>
        </authorList>
    </citation>
    <scope>IDENTIFICATION</scope>
    <source>
        <strain evidence="4">LVP_AGWG</strain>
    </source>
</reference>
<dbReference type="InParanoid" id="A0A6I8TIV0"/>
<feature type="region of interest" description="Disordered" evidence="2">
    <location>
        <begin position="1"/>
        <end position="46"/>
    </location>
</feature>
<dbReference type="EnsemblMetazoa" id="AAEL019551-RA">
    <property type="protein sequence ID" value="AAEL019551-PA"/>
    <property type="gene ID" value="AAEL019551"/>
</dbReference>
<sequence length="807" mass="90526">MSEWSDQRTSTQNSDDNGRNALSEIDLKSTDLSTSDNNSSVNSSKFPLRRIGDLFRSKLRSSGSYSIRALEDSVPQECKIADSNVQDVEKVTTPTKNPDRPGPDVTTTAAVVVNEKPTRNGSSIVGAASSGGTALRARRMSTLSRTIQRQKSLIASINGERGQSTLRTTSNGHKRQSISSQDTSGEIESDVVVGKSVGRERINSTSHYSTEKSGSSGYYSTNIFFAGGSVVDDHIYYEPVVNRARKPASESGNKPTGATVGKKEGILKNSYKSQDANKAQKNGKTLEKYYYPATLENVSNDVAVMRAKPSSNEKLSDNVEAPDGSIPRPIWPLDVDDSLADINLEAFKMRHNSQQNLIGLESSASSNSDNELYSVSKKNQDDTAKKKFQSQSQYEEYLEFHNTRNILEQIRGKLNTLLEQRTEGQKQTDNSNGLTQAEAELEENIANLKSDLEGYLQSMNQKNENEIKRFCRGMSKDAKVVAVQNAVEHRHRSRGSSVNFENDYEVLENHRAFEQSYYPTTSQRTLTRYPNPGDQPSLFETVYVRDGFNVRQLNRPAPNPFAQEARSTQMLLNQRSIYVQPQQLQQQQHQPIRYMSNAEINALSTYEVCERRPSKVSIEIPEDGGKSAHVVVDSGVGMGIVSDLVAEGRVRRKSELSNSNNVGKNGDVSDFTLQRVILMESLGKNGKMFGDKEKMLLEYHLNKPSYWELYYGANREEHKPHHTLIRKVKIGGKNAISVSYPSTRPESDFTLDLPRAEQLRVKMKKEKQFRSRCRWFFYFLSVVFFLLSVMVVSLVLTRGKRMFGSMI</sequence>
<name>A0A6I8TIV0_AEDAE</name>
<keyword evidence="3" id="KW-1133">Transmembrane helix</keyword>
<reference evidence="4 5" key="1">
    <citation type="submission" date="2017-06" db="EMBL/GenBank/DDBJ databases">
        <title>Aedes aegypti genome working group (AGWG) sequencing and assembly.</title>
        <authorList>
            <consortium name="Aedes aegypti Genome Working Group (AGWG)"/>
            <person name="Matthews B.J."/>
        </authorList>
    </citation>
    <scope>NUCLEOTIDE SEQUENCE [LARGE SCALE GENOMIC DNA]</scope>
    <source>
        <strain evidence="4 5">LVP_AGWG</strain>
    </source>
</reference>
<feature type="compositionally biased region" description="Polar residues" evidence="2">
    <location>
        <begin position="156"/>
        <end position="186"/>
    </location>
</feature>
<keyword evidence="5" id="KW-1185">Reference proteome</keyword>
<feature type="compositionally biased region" description="Polar residues" evidence="2">
    <location>
        <begin position="270"/>
        <end position="281"/>
    </location>
</feature>
<feature type="region of interest" description="Disordered" evidence="2">
    <location>
        <begin position="156"/>
        <end position="188"/>
    </location>
</feature>
<evidence type="ECO:0000256" key="1">
    <source>
        <dbReference type="SAM" id="Coils"/>
    </source>
</evidence>
<feature type="compositionally biased region" description="Low complexity" evidence="2">
    <location>
        <begin position="30"/>
        <end position="44"/>
    </location>
</feature>
<dbReference type="Proteomes" id="UP000008820">
    <property type="component" value="Chromosome 2"/>
</dbReference>
<feature type="region of interest" description="Disordered" evidence="2">
    <location>
        <begin position="245"/>
        <end position="281"/>
    </location>
</feature>
<keyword evidence="3" id="KW-0812">Transmembrane</keyword>
<feature type="region of interest" description="Disordered" evidence="2">
    <location>
        <begin position="362"/>
        <end position="388"/>
    </location>
</feature>
<feature type="compositionally biased region" description="Polar residues" evidence="2">
    <location>
        <begin position="362"/>
        <end position="377"/>
    </location>
</feature>
<evidence type="ECO:0000256" key="3">
    <source>
        <dbReference type="SAM" id="Phobius"/>
    </source>
</evidence>
<proteinExistence type="predicted"/>
<dbReference type="AlphaFoldDB" id="A0A6I8TIV0"/>
<feature type="coiled-coil region" evidence="1">
    <location>
        <begin position="431"/>
        <end position="465"/>
    </location>
</feature>
<feature type="transmembrane region" description="Helical" evidence="3">
    <location>
        <begin position="775"/>
        <end position="796"/>
    </location>
</feature>
<accession>A0A6I8TIV0</accession>
<keyword evidence="3" id="KW-0472">Membrane</keyword>
<gene>
    <name evidence="4" type="primary">5566023</name>
</gene>
<evidence type="ECO:0000313" key="4">
    <source>
        <dbReference type="EnsemblMetazoa" id="AAEL019551-PA"/>
    </source>
</evidence>
<keyword evidence="1" id="KW-0175">Coiled coil</keyword>
<evidence type="ECO:0000256" key="2">
    <source>
        <dbReference type="SAM" id="MobiDB-lite"/>
    </source>
</evidence>